<feature type="transmembrane region" description="Helical" evidence="2">
    <location>
        <begin position="171"/>
        <end position="193"/>
    </location>
</feature>
<reference evidence="4 5" key="1">
    <citation type="journal article" date="2018" name="New Phytol.">
        <title>Phylogenomics of Endogonaceae and evolution of mycorrhizas within Mucoromycota.</title>
        <authorList>
            <person name="Chang Y."/>
            <person name="Desiro A."/>
            <person name="Na H."/>
            <person name="Sandor L."/>
            <person name="Lipzen A."/>
            <person name="Clum A."/>
            <person name="Barry K."/>
            <person name="Grigoriev I.V."/>
            <person name="Martin F.M."/>
            <person name="Stajich J.E."/>
            <person name="Smith M.E."/>
            <person name="Bonito G."/>
            <person name="Spatafora J.W."/>
        </authorList>
    </citation>
    <scope>NUCLEOTIDE SEQUENCE [LARGE SCALE GENOMIC DNA]</scope>
    <source>
        <strain evidence="4 5">AD002</strain>
    </source>
</reference>
<keyword evidence="2" id="KW-1133">Transmembrane helix</keyword>
<evidence type="ECO:0000313" key="5">
    <source>
        <dbReference type="Proteomes" id="UP000274822"/>
    </source>
</evidence>
<keyword evidence="5" id="KW-1185">Reference proteome</keyword>
<gene>
    <name evidence="4" type="ORF">BC938DRAFT_483906</name>
</gene>
<keyword evidence="2" id="KW-0812">Transmembrane</keyword>
<dbReference type="EMBL" id="RBNJ01000934">
    <property type="protein sequence ID" value="RUS33792.1"/>
    <property type="molecule type" value="Genomic_DNA"/>
</dbReference>
<feature type="signal peptide" evidence="3">
    <location>
        <begin position="1"/>
        <end position="25"/>
    </location>
</feature>
<evidence type="ECO:0000256" key="2">
    <source>
        <dbReference type="SAM" id="Phobius"/>
    </source>
</evidence>
<keyword evidence="2" id="KW-0472">Membrane</keyword>
<evidence type="ECO:0008006" key="6">
    <source>
        <dbReference type="Google" id="ProtNLM"/>
    </source>
</evidence>
<feature type="chain" id="PRO_5019134805" description="Mid2 domain-containing protein" evidence="3">
    <location>
        <begin position="26"/>
        <end position="216"/>
    </location>
</feature>
<comment type="caution">
    <text evidence="4">The sequence shown here is derived from an EMBL/GenBank/DDBJ whole genome shotgun (WGS) entry which is preliminary data.</text>
</comment>
<proteinExistence type="predicted"/>
<protein>
    <recommendedName>
        <fullName evidence="6">Mid2 domain-containing protein</fullName>
    </recommendedName>
</protein>
<keyword evidence="3" id="KW-0732">Signal</keyword>
<sequence>MSNVQLTNLLTVFLALSRMSTNTLSWHAATRANMTTSPPTISRRLLYPPTLSTSARITSPPVLRRGPARKRGSPMSTYVFIATVFHLLPGQIAPVQTPSSITSITSITSTTPTTSIDYTLSAQNPGNSPQATSILIVYITPTATKGVPNGDTNNNNNNQNVYITTNNNTGMIIGIVVGVVAAVAIVICVVYYIQRPSPSPSPSPPPYTPSRSKQLV</sequence>
<accession>A0A433QVG2</accession>
<dbReference type="AlphaFoldDB" id="A0A433QVG2"/>
<dbReference type="Proteomes" id="UP000274822">
    <property type="component" value="Unassembled WGS sequence"/>
</dbReference>
<evidence type="ECO:0000256" key="1">
    <source>
        <dbReference type="SAM" id="MobiDB-lite"/>
    </source>
</evidence>
<feature type="compositionally biased region" description="Pro residues" evidence="1">
    <location>
        <begin position="197"/>
        <end position="208"/>
    </location>
</feature>
<evidence type="ECO:0000256" key="3">
    <source>
        <dbReference type="SAM" id="SignalP"/>
    </source>
</evidence>
<feature type="region of interest" description="Disordered" evidence="1">
    <location>
        <begin position="197"/>
        <end position="216"/>
    </location>
</feature>
<evidence type="ECO:0000313" key="4">
    <source>
        <dbReference type="EMBL" id="RUS33792.1"/>
    </source>
</evidence>
<name>A0A433QVG2_9FUNG</name>
<organism evidence="4 5">
    <name type="scientific">Jimgerdemannia flammicorona</name>
    <dbReference type="NCBI Taxonomy" id="994334"/>
    <lineage>
        <taxon>Eukaryota</taxon>
        <taxon>Fungi</taxon>
        <taxon>Fungi incertae sedis</taxon>
        <taxon>Mucoromycota</taxon>
        <taxon>Mucoromycotina</taxon>
        <taxon>Endogonomycetes</taxon>
        <taxon>Endogonales</taxon>
        <taxon>Endogonaceae</taxon>
        <taxon>Jimgerdemannia</taxon>
    </lineage>
</organism>